<dbReference type="GO" id="GO:0006412">
    <property type="term" value="P:translation"/>
    <property type="evidence" value="ECO:0007669"/>
    <property type="project" value="InterPro"/>
</dbReference>
<dbReference type="PANTHER" id="PTHR10871:SF1">
    <property type="entry name" value="SMALL RIBOSOMAL SUBUNIT PROTEIN US13M"/>
    <property type="match status" value="1"/>
</dbReference>
<protein>
    <submittedName>
        <fullName evidence="5">Os03g0704000 protein</fullName>
    </submittedName>
</protein>
<evidence type="ECO:0000313" key="6">
    <source>
        <dbReference type="Proteomes" id="UP000000763"/>
    </source>
</evidence>
<dbReference type="FunFam" id="1.10.8.50:FF:000001">
    <property type="entry name" value="30S ribosomal protein S13"/>
    <property type="match status" value="1"/>
</dbReference>
<reference evidence="5 6" key="1">
    <citation type="journal article" date="2005" name="Nature">
        <title>The map-based sequence of the rice genome.</title>
        <authorList>
            <consortium name="International rice genome sequencing project (IRGSP)"/>
            <person name="Matsumoto T."/>
            <person name="Wu J."/>
            <person name="Kanamori H."/>
            <person name="Katayose Y."/>
            <person name="Fujisawa M."/>
            <person name="Namiki N."/>
            <person name="Mizuno H."/>
            <person name="Yamamoto K."/>
            <person name="Antonio B.A."/>
            <person name="Baba T."/>
            <person name="Sakata K."/>
            <person name="Nagamura Y."/>
            <person name="Aoki H."/>
            <person name="Arikawa K."/>
            <person name="Arita K."/>
            <person name="Bito T."/>
            <person name="Chiden Y."/>
            <person name="Fujitsuka N."/>
            <person name="Fukunaka R."/>
            <person name="Hamada M."/>
            <person name="Harada C."/>
            <person name="Hayashi A."/>
            <person name="Hijishita S."/>
            <person name="Honda M."/>
            <person name="Hosokawa S."/>
            <person name="Ichikawa Y."/>
            <person name="Idonuma A."/>
            <person name="Iijima M."/>
            <person name="Ikeda M."/>
            <person name="Ikeno M."/>
            <person name="Ito K."/>
            <person name="Ito S."/>
            <person name="Ito T."/>
            <person name="Ito Y."/>
            <person name="Ito Y."/>
            <person name="Iwabuchi A."/>
            <person name="Kamiya K."/>
            <person name="Karasawa W."/>
            <person name="Kurita K."/>
            <person name="Katagiri S."/>
            <person name="Kikuta A."/>
            <person name="Kobayashi H."/>
            <person name="Kobayashi N."/>
            <person name="Machita K."/>
            <person name="Maehara T."/>
            <person name="Masukawa M."/>
            <person name="Mizubayashi T."/>
            <person name="Mukai Y."/>
            <person name="Nagasaki H."/>
            <person name="Nagata Y."/>
            <person name="Naito S."/>
            <person name="Nakashima M."/>
            <person name="Nakama Y."/>
            <person name="Nakamichi Y."/>
            <person name="Nakamura M."/>
            <person name="Meguro A."/>
            <person name="Negishi M."/>
            <person name="Ohta I."/>
            <person name="Ohta T."/>
            <person name="Okamoto M."/>
            <person name="Ono N."/>
            <person name="Saji S."/>
            <person name="Sakaguchi M."/>
            <person name="Sakai K."/>
            <person name="Shibata M."/>
            <person name="Shimokawa T."/>
            <person name="Song J."/>
            <person name="Takazaki Y."/>
            <person name="Terasawa K."/>
            <person name="Tsugane M."/>
            <person name="Tsuji K."/>
            <person name="Ueda S."/>
            <person name="Waki K."/>
            <person name="Yamagata H."/>
            <person name="Yamamoto M."/>
            <person name="Yamamoto S."/>
            <person name="Yamane H."/>
            <person name="Yoshiki S."/>
            <person name="Yoshihara R."/>
            <person name="Yukawa K."/>
            <person name="Zhong H."/>
            <person name="Yano M."/>
            <person name="Yuan Q."/>
            <person name="Ouyang S."/>
            <person name="Liu J."/>
            <person name="Jones K.M."/>
            <person name="Gansberger K."/>
            <person name="Moffat K."/>
            <person name="Hill J."/>
            <person name="Bera J."/>
            <person name="Fadrosh D."/>
            <person name="Jin S."/>
            <person name="Johri S."/>
            <person name="Kim M."/>
            <person name="Overton L."/>
            <person name="Reardon M."/>
            <person name="Tsitrin T."/>
            <person name="Vuong H."/>
            <person name="Weaver B."/>
            <person name="Ciecko A."/>
            <person name="Tallon L."/>
            <person name="Jackson J."/>
            <person name="Pai G."/>
            <person name="Aken S.V."/>
            <person name="Utterback T."/>
            <person name="Reidmuller S."/>
            <person name="Feldblyum T."/>
            <person name="Hsiao J."/>
            <person name="Zismann V."/>
            <person name="Iobst S."/>
            <person name="de Vazeille A.R."/>
            <person name="Buell C.R."/>
            <person name="Ying K."/>
            <person name="Li Y."/>
            <person name="Lu T."/>
            <person name="Huang Y."/>
            <person name="Zhao Q."/>
            <person name="Feng Q."/>
            <person name="Zhang L."/>
            <person name="Zhu J."/>
            <person name="Weng Q."/>
            <person name="Mu J."/>
            <person name="Lu Y."/>
            <person name="Fan D."/>
            <person name="Liu Y."/>
            <person name="Guan J."/>
            <person name="Zhang Y."/>
            <person name="Yu S."/>
            <person name="Liu X."/>
            <person name="Zhang Y."/>
            <person name="Hong G."/>
            <person name="Han B."/>
            <person name="Choisne N."/>
            <person name="Demange N."/>
            <person name="Orjeda G."/>
            <person name="Samain S."/>
            <person name="Cattolico L."/>
            <person name="Pelletier E."/>
            <person name="Couloux A."/>
            <person name="Segurens B."/>
            <person name="Wincker P."/>
            <person name="D'Hont A."/>
            <person name="Scarpelli C."/>
            <person name="Weissenbach J."/>
            <person name="Salanoubat M."/>
            <person name="Quetier F."/>
            <person name="Yu Y."/>
            <person name="Kim H.R."/>
            <person name="Rambo T."/>
            <person name="Currie J."/>
            <person name="Collura K."/>
            <person name="Luo M."/>
            <person name="Yang T."/>
            <person name="Ammiraju J.S.S."/>
            <person name="Engler F."/>
            <person name="Soderlund C."/>
            <person name="Wing R.A."/>
            <person name="Palmer L.E."/>
            <person name="de la Bastide M."/>
            <person name="Spiegel L."/>
            <person name="Nascimento L."/>
            <person name="Zutavern T."/>
            <person name="O'Shaughnessy A."/>
            <person name="Dike S."/>
            <person name="Dedhia N."/>
            <person name="Preston R."/>
            <person name="Balija V."/>
            <person name="McCombie W.R."/>
            <person name="Chow T."/>
            <person name="Chen H."/>
            <person name="Chung M."/>
            <person name="Chen C."/>
            <person name="Shaw J."/>
            <person name="Wu H."/>
            <person name="Hsiao K."/>
            <person name="Chao Y."/>
            <person name="Chu M."/>
            <person name="Cheng C."/>
            <person name="Hour A."/>
            <person name="Lee P."/>
            <person name="Lin S."/>
            <person name="Lin Y."/>
            <person name="Liou J."/>
            <person name="Liu S."/>
            <person name="Hsing Y."/>
            <person name="Raghuvanshi S."/>
            <person name="Mohanty A."/>
            <person name="Bharti A.K."/>
            <person name="Gaur A."/>
            <person name="Gupta V."/>
            <person name="Kumar D."/>
            <person name="Ravi V."/>
            <person name="Vij S."/>
            <person name="Kapur A."/>
            <person name="Khurana P."/>
            <person name="Khurana P."/>
            <person name="Khurana J.P."/>
            <person name="Tyagi A.K."/>
            <person name="Gaikwad K."/>
            <person name="Singh A."/>
            <person name="Dalal V."/>
            <person name="Srivastava S."/>
            <person name="Dixit A."/>
            <person name="Pal A.K."/>
            <person name="Ghazi I.A."/>
            <person name="Yadav M."/>
            <person name="Pandit A."/>
            <person name="Bhargava A."/>
            <person name="Sureshbabu K."/>
            <person name="Batra K."/>
            <person name="Sharma T.R."/>
            <person name="Mohapatra T."/>
            <person name="Singh N.K."/>
            <person name="Messing J."/>
            <person name="Nelson A.B."/>
            <person name="Fuks G."/>
            <person name="Kavchok S."/>
            <person name="Keizer G."/>
            <person name="Linton E."/>
            <person name="Llaca V."/>
            <person name="Song R."/>
            <person name="Tanyolac B."/>
            <person name="Young S."/>
            <person name="Ho-Il K."/>
            <person name="Hahn J.H."/>
            <person name="Sangsakoo G."/>
            <person name="Vanavichit A."/>
            <person name="de Mattos Luiz.A.T."/>
            <person name="Zimmer P.D."/>
            <person name="Malone G."/>
            <person name="Dellagostin O."/>
            <person name="de Oliveira A.C."/>
            <person name="Bevan M."/>
            <person name="Bancroft I."/>
            <person name="Minx P."/>
            <person name="Cordum H."/>
            <person name="Wilson R."/>
            <person name="Cheng Z."/>
            <person name="Jin W."/>
            <person name="Jiang J."/>
            <person name="Leong S.A."/>
            <person name="Iwama H."/>
            <person name="Gojobori T."/>
            <person name="Itoh T."/>
            <person name="Niimura Y."/>
            <person name="Fujii Y."/>
            <person name="Habara T."/>
            <person name="Sakai H."/>
            <person name="Sato Y."/>
            <person name="Wilson G."/>
            <person name="Kumar K."/>
            <person name="McCouch S."/>
            <person name="Juretic N."/>
            <person name="Hoen D."/>
            <person name="Wright S."/>
            <person name="Bruskiewich R."/>
            <person name="Bureau T."/>
            <person name="Miyao A."/>
            <person name="Hirochika H."/>
            <person name="Nishikawa T."/>
            <person name="Kadowaki K."/>
            <person name="Sugiura M."/>
            <person name="Burr B."/>
            <person name="Sasaki T."/>
        </authorList>
    </citation>
    <scope>NUCLEOTIDE SEQUENCE [LARGE SCALE GENOMIC DNA]</scope>
    <source>
        <strain evidence="6">cv. Nipponbare</strain>
    </source>
</reference>
<comment type="similarity">
    <text evidence="1">Belongs to the universal ribosomal protein uS13 family.</text>
</comment>
<keyword evidence="4" id="KW-1133">Transmembrane helix</keyword>
<name>Q0DPA4_ORYSJ</name>
<dbReference type="PANTHER" id="PTHR10871">
    <property type="entry name" value="30S RIBOSOMAL PROTEIN S13/40S RIBOSOMAL PROTEIN S18"/>
    <property type="match status" value="1"/>
</dbReference>
<dbReference type="KEGG" id="dosa:Os03g0704000"/>
<dbReference type="EMBL" id="AP008209">
    <property type="protein sequence ID" value="BAF12934.2"/>
    <property type="molecule type" value="Genomic_DNA"/>
</dbReference>
<keyword evidence="4" id="KW-0812">Transmembrane</keyword>
<dbReference type="GO" id="GO:1990904">
    <property type="term" value="C:ribonucleoprotein complex"/>
    <property type="evidence" value="ECO:0007669"/>
    <property type="project" value="UniProtKB-KW"/>
</dbReference>
<feature type="transmembrane region" description="Helical" evidence="4">
    <location>
        <begin position="170"/>
        <end position="194"/>
    </location>
</feature>
<dbReference type="SUPFAM" id="SSF46946">
    <property type="entry name" value="S13-like H2TH domain"/>
    <property type="match status" value="1"/>
</dbReference>
<dbReference type="GO" id="GO:0003723">
    <property type="term" value="F:RNA binding"/>
    <property type="evidence" value="ECO:0007669"/>
    <property type="project" value="InterPro"/>
</dbReference>
<dbReference type="GO" id="GO:0005840">
    <property type="term" value="C:ribosome"/>
    <property type="evidence" value="ECO:0007669"/>
    <property type="project" value="UniProtKB-KW"/>
</dbReference>
<dbReference type="Proteomes" id="UP000000763">
    <property type="component" value="Chromosome 3"/>
</dbReference>
<organism evidence="5 6">
    <name type="scientific">Oryza sativa subsp. japonica</name>
    <name type="common">Rice</name>
    <dbReference type="NCBI Taxonomy" id="39947"/>
    <lineage>
        <taxon>Eukaryota</taxon>
        <taxon>Viridiplantae</taxon>
        <taxon>Streptophyta</taxon>
        <taxon>Embryophyta</taxon>
        <taxon>Tracheophyta</taxon>
        <taxon>Spermatophyta</taxon>
        <taxon>Magnoliopsida</taxon>
        <taxon>Liliopsida</taxon>
        <taxon>Poales</taxon>
        <taxon>Poaceae</taxon>
        <taxon>BOP clade</taxon>
        <taxon>Oryzoideae</taxon>
        <taxon>Oryzeae</taxon>
        <taxon>Oryzinae</taxon>
        <taxon>Oryza</taxon>
        <taxon>Oryza sativa</taxon>
    </lineage>
</organism>
<reference evidence="6" key="2">
    <citation type="journal article" date="2008" name="Nucleic Acids Res.">
        <title>The rice annotation project database (RAP-DB): 2008 update.</title>
        <authorList>
            <consortium name="The rice annotation project (RAP)"/>
        </authorList>
    </citation>
    <scope>GENOME REANNOTATION</scope>
    <source>
        <strain evidence="6">cv. Nipponbare</strain>
    </source>
</reference>
<keyword evidence="3" id="KW-0687">Ribonucleoprotein</keyword>
<keyword evidence="4" id="KW-0472">Membrane</keyword>
<evidence type="ECO:0000256" key="2">
    <source>
        <dbReference type="ARBA" id="ARBA00022980"/>
    </source>
</evidence>
<evidence type="ECO:0000256" key="3">
    <source>
        <dbReference type="ARBA" id="ARBA00023274"/>
    </source>
</evidence>
<dbReference type="Gene3D" id="1.10.8.50">
    <property type="match status" value="1"/>
</dbReference>
<dbReference type="InterPro" id="IPR001892">
    <property type="entry name" value="Ribosomal_uS13"/>
</dbReference>
<dbReference type="Pfam" id="PF00416">
    <property type="entry name" value="Ribosomal_S13"/>
    <property type="match status" value="1"/>
</dbReference>
<dbReference type="GO" id="GO:0003735">
    <property type="term" value="F:structural constituent of ribosome"/>
    <property type="evidence" value="ECO:0007669"/>
    <property type="project" value="InterPro"/>
</dbReference>
<proteinExistence type="inferred from homology"/>
<dbReference type="PROSITE" id="PS50159">
    <property type="entry name" value="RIBOSOMAL_S13_2"/>
    <property type="match status" value="1"/>
</dbReference>
<dbReference type="InterPro" id="IPR010979">
    <property type="entry name" value="Ribosomal_uS13-like_H2TH"/>
</dbReference>
<evidence type="ECO:0000256" key="4">
    <source>
        <dbReference type="SAM" id="Phobius"/>
    </source>
</evidence>
<dbReference type="Gene3D" id="4.10.910.10">
    <property type="entry name" value="30s ribosomal protein s13, domain 2"/>
    <property type="match status" value="1"/>
</dbReference>
<accession>Q0DPA4</accession>
<evidence type="ECO:0000313" key="5">
    <source>
        <dbReference type="EMBL" id="BAF12934.2"/>
    </source>
</evidence>
<evidence type="ECO:0000256" key="1">
    <source>
        <dbReference type="ARBA" id="ARBA00008080"/>
    </source>
</evidence>
<keyword evidence="2" id="KW-0689">Ribosomal protein</keyword>
<dbReference type="InterPro" id="IPR027437">
    <property type="entry name" value="Rbsml_uS13_C"/>
</dbReference>
<sequence>MATLSMVSVPIATSSLPLSARGRSSSVSFPVPKKGGIGHGGLRIECIRIGGVEIPNHKRVEYSLQYIHGIGRSRSRQILLDLNFDNKVTKDLSEEEVITLRKEVTKYMIEGDLKRFNRVAIERLKEIRCYRAASSWTEDEEQLQDAEGKEGFCCEEEVACFPGGIRHIAMYLPLVLCLLFIFCVLLDHALVWYYEILCWCRHR</sequence>
<gene>
    <name evidence="5" type="ordered locus">Os03g0704000</name>
</gene>
<dbReference type="AlphaFoldDB" id="Q0DPA4"/>